<dbReference type="RefSeq" id="WP_113034368.1">
    <property type="nucleotide sequence ID" value="NZ_QMFB01000020.1"/>
</dbReference>
<evidence type="ECO:0000313" key="2">
    <source>
        <dbReference type="EMBL" id="RAV16708.1"/>
    </source>
</evidence>
<proteinExistence type="predicted"/>
<evidence type="ECO:0000313" key="3">
    <source>
        <dbReference type="Proteomes" id="UP000250369"/>
    </source>
</evidence>
<comment type="caution">
    <text evidence="2">The sequence shown here is derived from an EMBL/GenBank/DDBJ whole genome shotgun (WGS) entry which is preliminary data.</text>
</comment>
<gene>
    <name evidence="2" type="ORF">DQG23_28135</name>
</gene>
<dbReference type="Proteomes" id="UP000250369">
    <property type="component" value="Unassembled WGS sequence"/>
</dbReference>
<name>A0A329MAN1_9BACL</name>
<keyword evidence="3" id="KW-1185">Reference proteome</keyword>
<feature type="compositionally biased region" description="Low complexity" evidence="1">
    <location>
        <begin position="64"/>
        <end position="83"/>
    </location>
</feature>
<protein>
    <submittedName>
        <fullName evidence="2">Uncharacterized protein</fullName>
    </submittedName>
</protein>
<accession>A0A329MAN1</accession>
<evidence type="ECO:0000256" key="1">
    <source>
        <dbReference type="SAM" id="MobiDB-lite"/>
    </source>
</evidence>
<reference evidence="2 3" key="1">
    <citation type="journal article" date="2009" name="Int. J. Syst. Evol. Microbiol.">
        <title>Paenibacillus contaminans sp. nov., isolated from a contaminated laboratory plate.</title>
        <authorList>
            <person name="Chou J.H."/>
            <person name="Lee J.H."/>
            <person name="Lin M.C."/>
            <person name="Chang P.S."/>
            <person name="Arun A.B."/>
            <person name="Young C.C."/>
            <person name="Chen W.M."/>
        </authorList>
    </citation>
    <scope>NUCLEOTIDE SEQUENCE [LARGE SCALE GENOMIC DNA]</scope>
    <source>
        <strain evidence="2 3">CKOBP-6</strain>
    </source>
</reference>
<sequence length="147" mass="15405">MNESKPQLADGVRKNEKFAQEESAMPNLPETPAGHGPWNEKRSMLETTAPIAPKTDDDSAKGNETTVQEEAAAPAAPATEAVPGQVIAFPRRDSAAGSEIIPNVVVHTVAGTAAKIVVISSGFGTIRHLDVPQSASSRSSQHIRMAA</sequence>
<dbReference type="EMBL" id="QMFB01000020">
    <property type="protein sequence ID" value="RAV16708.1"/>
    <property type="molecule type" value="Genomic_DNA"/>
</dbReference>
<feature type="region of interest" description="Disordered" evidence="1">
    <location>
        <begin position="1"/>
        <end position="84"/>
    </location>
</feature>
<organism evidence="2 3">
    <name type="scientific">Paenibacillus contaminans</name>
    <dbReference type="NCBI Taxonomy" id="450362"/>
    <lineage>
        <taxon>Bacteria</taxon>
        <taxon>Bacillati</taxon>
        <taxon>Bacillota</taxon>
        <taxon>Bacilli</taxon>
        <taxon>Bacillales</taxon>
        <taxon>Paenibacillaceae</taxon>
        <taxon>Paenibacillus</taxon>
    </lineage>
</organism>
<dbReference type="AlphaFoldDB" id="A0A329MAN1"/>
<feature type="compositionally biased region" description="Basic and acidic residues" evidence="1">
    <location>
        <begin position="11"/>
        <end position="20"/>
    </location>
</feature>